<protein>
    <submittedName>
        <fullName evidence="1">Uncharacterized protein</fullName>
    </submittedName>
</protein>
<gene>
    <name evidence="1" type="ORF">CCACVL1_01057</name>
</gene>
<keyword evidence="2" id="KW-1185">Reference proteome</keyword>
<dbReference type="AlphaFoldDB" id="A0A1R3KR41"/>
<evidence type="ECO:0000313" key="2">
    <source>
        <dbReference type="Proteomes" id="UP000188268"/>
    </source>
</evidence>
<reference evidence="1 2" key="1">
    <citation type="submission" date="2013-09" db="EMBL/GenBank/DDBJ databases">
        <title>Corchorus capsularis genome sequencing.</title>
        <authorList>
            <person name="Alam M."/>
            <person name="Haque M.S."/>
            <person name="Islam M.S."/>
            <person name="Emdad E.M."/>
            <person name="Islam M.M."/>
            <person name="Ahmed B."/>
            <person name="Halim A."/>
            <person name="Hossen Q.M.M."/>
            <person name="Hossain M.Z."/>
            <person name="Ahmed R."/>
            <person name="Khan M.M."/>
            <person name="Islam R."/>
            <person name="Rashid M.M."/>
            <person name="Khan S.A."/>
            <person name="Rahman M.S."/>
            <person name="Alam M."/>
        </authorList>
    </citation>
    <scope>NUCLEOTIDE SEQUENCE [LARGE SCALE GENOMIC DNA]</scope>
    <source>
        <strain evidence="2">cv. CVL-1</strain>
        <tissue evidence="1">Whole seedling</tissue>
    </source>
</reference>
<dbReference type="EMBL" id="AWWV01003170">
    <property type="protein sequence ID" value="OMP09519.1"/>
    <property type="molecule type" value="Genomic_DNA"/>
</dbReference>
<evidence type="ECO:0000313" key="1">
    <source>
        <dbReference type="EMBL" id="OMP09519.1"/>
    </source>
</evidence>
<sequence length="19" mass="2094">MARVDSGGLAVDYLEEMTH</sequence>
<comment type="caution">
    <text evidence="1">The sequence shown here is derived from an EMBL/GenBank/DDBJ whole genome shotgun (WGS) entry which is preliminary data.</text>
</comment>
<dbReference type="Proteomes" id="UP000188268">
    <property type="component" value="Unassembled WGS sequence"/>
</dbReference>
<proteinExistence type="predicted"/>
<name>A0A1R3KR41_COCAP</name>
<accession>A0A1R3KR41</accession>
<organism evidence="1 2">
    <name type="scientific">Corchorus capsularis</name>
    <name type="common">Jute</name>
    <dbReference type="NCBI Taxonomy" id="210143"/>
    <lineage>
        <taxon>Eukaryota</taxon>
        <taxon>Viridiplantae</taxon>
        <taxon>Streptophyta</taxon>
        <taxon>Embryophyta</taxon>
        <taxon>Tracheophyta</taxon>
        <taxon>Spermatophyta</taxon>
        <taxon>Magnoliopsida</taxon>
        <taxon>eudicotyledons</taxon>
        <taxon>Gunneridae</taxon>
        <taxon>Pentapetalae</taxon>
        <taxon>rosids</taxon>
        <taxon>malvids</taxon>
        <taxon>Malvales</taxon>
        <taxon>Malvaceae</taxon>
        <taxon>Grewioideae</taxon>
        <taxon>Apeibeae</taxon>
        <taxon>Corchorus</taxon>
    </lineage>
</organism>